<keyword evidence="2" id="KW-1185">Reference proteome</keyword>
<evidence type="ECO:0000313" key="2">
    <source>
        <dbReference type="Proteomes" id="UP001060085"/>
    </source>
</evidence>
<protein>
    <submittedName>
        <fullName evidence="1">Uncharacterized protein</fullName>
    </submittedName>
</protein>
<comment type="caution">
    <text evidence="1">The sequence shown here is derived from an EMBL/GenBank/DDBJ whole genome shotgun (WGS) entry which is preliminary data.</text>
</comment>
<name>A0ACC0CCP1_CATRO</name>
<reference evidence="2" key="1">
    <citation type="journal article" date="2023" name="Nat. Plants">
        <title>Single-cell RNA sequencing provides a high-resolution roadmap for understanding the multicellular compartmentation of specialized metabolism.</title>
        <authorList>
            <person name="Sun S."/>
            <person name="Shen X."/>
            <person name="Li Y."/>
            <person name="Li Y."/>
            <person name="Wang S."/>
            <person name="Li R."/>
            <person name="Zhang H."/>
            <person name="Shen G."/>
            <person name="Guo B."/>
            <person name="Wei J."/>
            <person name="Xu J."/>
            <person name="St-Pierre B."/>
            <person name="Chen S."/>
            <person name="Sun C."/>
        </authorList>
    </citation>
    <scope>NUCLEOTIDE SEQUENCE [LARGE SCALE GENOMIC DNA]</scope>
</reference>
<dbReference type="EMBL" id="CM044701">
    <property type="protein sequence ID" value="KAI5682543.1"/>
    <property type="molecule type" value="Genomic_DNA"/>
</dbReference>
<organism evidence="1 2">
    <name type="scientific">Catharanthus roseus</name>
    <name type="common">Madagascar periwinkle</name>
    <name type="synonym">Vinca rosea</name>
    <dbReference type="NCBI Taxonomy" id="4058"/>
    <lineage>
        <taxon>Eukaryota</taxon>
        <taxon>Viridiplantae</taxon>
        <taxon>Streptophyta</taxon>
        <taxon>Embryophyta</taxon>
        <taxon>Tracheophyta</taxon>
        <taxon>Spermatophyta</taxon>
        <taxon>Magnoliopsida</taxon>
        <taxon>eudicotyledons</taxon>
        <taxon>Gunneridae</taxon>
        <taxon>Pentapetalae</taxon>
        <taxon>asterids</taxon>
        <taxon>lamiids</taxon>
        <taxon>Gentianales</taxon>
        <taxon>Apocynaceae</taxon>
        <taxon>Rauvolfioideae</taxon>
        <taxon>Vinceae</taxon>
        <taxon>Catharanthinae</taxon>
        <taxon>Catharanthus</taxon>
    </lineage>
</organism>
<sequence>MDLFSFELGFTISTNGHLPTQSHQESISDPTRMNFNETLRSMKQSIKGLIRQFQGVARDIEKLKKGKGSATIEQLVRDNLRGVYSPRHQRAGYQGRKPTRSGRIEGLGGRGYNIPQEENPNVGQANYGGYCGRQQGDKALDKIKWKVPSFKGKSDTNVFLDWELQVENLFMKTEFVKSSHSKNHDVIEANNKMLVVKRKVGKKRLVFDLGGWDWGHLGNERFPSKHKSKLNAHGDSLFKFLNALVIMLIIDLPDEFHVKIRGRIFLK</sequence>
<proteinExistence type="predicted"/>
<accession>A0ACC0CCP1</accession>
<gene>
    <name evidence="1" type="ORF">M9H77_03771</name>
</gene>
<dbReference type="Proteomes" id="UP001060085">
    <property type="component" value="Linkage Group LG01"/>
</dbReference>
<evidence type="ECO:0000313" key="1">
    <source>
        <dbReference type="EMBL" id="KAI5682543.1"/>
    </source>
</evidence>